<proteinExistence type="predicted"/>
<dbReference type="EMBL" id="OU015568">
    <property type="protein sequence ID" value="CAG5083181.1"/>
    <property type="molecule type" value="Genomic_DNA"/>
</dbReference>
<keyword evidence="1" id="KW-0175">Coiled coil</keyword>
<feature type="compositionally biased region" description="Polar residues" evidence="2">
    <location>
        <begin position="1"/>
        <end position="11"/>
    </location>
</feature>
<feature type="region of interest" description="Disordered" evidence="2">
    <location>
        <begin position="1"/>
        <end position="117"/>
    </location>
</feature>
<evidence type="ECO:0000313" key="3">
    <source>
        <dbReference type="EMBL" id="CAG5083181.1"/>
    </source>
</evidence>
<dbReference type="PANTHER" id="PTHR31540:SF1">
    <property type="entry name" value="CENTROSOMAL PROTEIN OF 131 KDA"/>
    <property type="match status" value="1"/>
</dbReference>
<feature type="region of interest" description="Disordered" evidence="2">
    <location>
        <begin position="195"/>
        <end position="303"/>
    </location>
</feature>
<name>A0ABN7RV91_OIKDI</name>
<dbReference type="InterPro" id="IPR030465">
    <property type="entry name" value="CEP131"/>
</dbReference>
<feature type="coiled-coil region" evidence="1">
    <location>
        <begin position="677"/>
        <end position="936"/>
    </location>
</feature>
<keyword evidence="4" id="KW-1185">Reference proteome</keyword>
<dbReference type="Proteomes" id="UP001158576">
    <property type="component" value="Chromosome PAR"/>
</dbReference>
<feature type="coiled-coil region" evidence="1">
    <location>
        <begin position="596"/>
        <end position="642"/>
    </location>
</feature>
<feature type="compositionally biased region" description="Low complexity" evidence="2">
    <location>
        <begin position="39"/>
        <end position="66"/>
    </location>
</feature>
<protein>
    <submittedName>
        <fullName evidence="3">Oidioi.mRNA.OKI2018_I69.PAR.g10302.t1.cds</fullName>
    </submittedName>
</protein>
<sequence length="944" mass="109066">MTSDSTNNIFASSMRIKSAPVSAKQRTKPKMNGVFEMPSSRSTSRSTARNTNRGKPKPAWAQPAAPKKSDKTPVKSARLARPKSPVSEHEQTRIISKASSNGTRSTPSSSPTSVRMSVSRSFHIKQPAMIDSIRLTEDTLELPRVSSESSCITEFEKRDHAAGRIQLWYRQRKFNKGLMEGLRRFLEQERAEAARRKNARGILRTPREQTVKKVKPSSTSIKMTRKEAPSTARARSRPRPKNVELTPKPKTARDYSENLDGTLSDIKFSARIESKRPRSRASSKNSLSPTSSPQSISTLSRPVFYSPREPEVKFAAEVPKATALKSSVTKSPISSARSNSVDDKLKALMSALTTLETPSKAPQTHIEVGQSITDLKLANMDQELRMLEQKSKAAGHDGAGDNPAWKKKAEEAEKLGNLFINETQFEKEQMENQLQVLHSAIKQIKEQSAASLENQEKLFAEERARLQANSSQQHQRQLNFIDQLIKDKEQLAEQVTKLVAKIEKDSAKSEKTINEMKEKHQIELVTVKDKLVSAEKIRRDKWVEQKQKEIKDLTVKGLEPEIARLIARHQQELRNVEATHKAELLAADERAARRWSDQTERMRQAHEEEKVQISERERQRARENLERQLQTIEQENQVARDRLEYEKRSEIERQEEHLEYLKESHKAQIRNLETLHADNMASNVEEWKAKLMNMQKQKEVDIEIEQQKAEQRINQYRAELEKEFDEKSKQLESKLRAKVKAERDAEIERVVDRVEREMEENRENSERAAENKILRVQEKMQKEVDRAEAAENEALKKYAEARSNVNDLSEQLMAERHRLNITATELEQKQDRVTKLLSERHRVEDVIREEFAERLVLMEKELKRLKHEASETSARHKLQLQEKDNLREEEISHLTDRIQNAIKQRDEENQRLTKVAEQAQRRANYMEEMLEKQNALLRQKTAKK</sequence>
<feature type="compositionally biased region" description="Low complexity" evidence="2">
    <location>
        <begin position="99"/>
        <end position="117"/>
    </location>
</feature>
<gene>
    <name evidence="3" type="ORF">OKIOD_LOCUS1860</name>
</gene>
<evidence type="ECO:0000256" key="1">
    <source>
        <dbReference type="SAM" id="Coils"/>
    </source>
</evidence>
<accession>A0ABN7RV91</accession>
<reference evidence="3 4" key="1">
    <citation type="submission" date="2021-04" db="EMBL/GenBank/DDBJ databases">
        <authorList>
            <person name="Bliznina A."/>
        </authorList>
    </citation>
    <scope>NUCLEOTIDE SEQUENCE [LARGE SCALE GENOMIC DNA]</scope>
</reference>
<feature type="compositionally biased region" description="Low complexity" evidence="2">
    <location>
        <begin position="282"/>
        <end position="300"/>
    </location>
</feature>
<dbReference type="PANTHER" id="PTHR31540">
    <property type="entry name" value="CENTROSOMAL PROTEIN OF 131 KDA"/>
    <property type="match status" value="1"/>
</dbReference>
<evidence type="ECO:0000313" key="4">
    <source>
        <dbReference type="Proteomes" id="UP001158576"/>
    </source>
</evidence>
<evidence type="ECO:0000256" key="2">
    <source>
        <dbReference type="SAM" id="MobiDB-lite"/>
    </source>
</evidence>
<organism evidence="3 4">
    <name type="scientific">Oikopleura dioica</name>
    <name type="common">Tunicate</name>
    <dbReference type="NCBI Taxonomy" id="34765"/>
    <lineage>
        <taxon>Eukaryota</taxon>
        <taxon>Metazoa</taxon>
        <taxon>Chordata</taxon>
        <taxon>Tunicata</taxon>
        <taxon>Appendicularia</taxon>
        <taxon>Copelata</taxon>
        <taxon>Oikopleuridae</taxon>
        <taxon>Oikopleura</taxon>
    </lineage>
</organism>
<feature type="coiled-coil region" evidence="1">
    <location>
        <begin position="420"/>
        <end position="519"/>
    </location>
</feature>